<dbReference type="Pfam" id="PF01370">
    <property type="entry name" value="Epimerase"/>
    <property type="match status" value="1"/>
</dbReference>
<dbReference type="InterPro" id="IPR036291">
    <property type="entry name" value="NAD(P)-bd_dom_sf"/>
</dbReference>
<dbReference type="CDD" id="cd05227">
    <property type="entry name" value="AR_SDR_e"/>
    <property type="match status" value="1"/>
</dbReference>
<organism evidence="4 5">
    <name type="scientific">[Candida] railenensis</name>
    <dbReference type="NCBI Taxonomy" id="45579"/>
    <lineage>
        <taxon>Eukaryota</taxon>
        <taxon>Fungi</taxon>
        <taxon>Dikarya</taxon>
        <taxon>Ascomycota</taxon>
        <taxon>Saccharomycotina</taxon>
        <taxon>Pichiomycetes</taxon>
        <taxon>Debaryomycetaceae</taxon>
        <taxon>Kurtzmaniella</taxon>
    </lineage>
</organism>
<dbReference type="Proteomes" id="UP000837801">
    <property type="component" value="Unassembled WGS sequence"/>
</dbReference>
<dbReference type="InterPro" id="IPR050425">
    <property type="entry name" value="NAD(P)_dehydrat-like"/>
</dbReference>
<sequence>MSTSVFVSGATGYIAQHVVKQLIAKGYKVVGTVRSAAKGDNLKANLNSENFSYEIVEDIAVKGAFDEALKAHPEVTVFLHTASPFHFNVVDVEKDLLLPAVEGTKNALSAVKSFGPQIEKVVVTSSYAAILTMEKQTKDYTYSEEDWNEITWEQAKANPIAGYVGSKSFAEKAAWDFVKSEKPHFILSTVNPVYVFGPQAFDSEVAGTLNTSAEIINAVLKLSPDSEVPSTSGFYIDVRDVAEAHLVAFENKDAQEQRLLLADGKFASQDILDIVNENFVKDVAGKIPVGKPNSGSEITSASAAINNEKTKKLIGHPFIGLKETVVDTIQQILNVNGKL</sequence>
<dbReference type="SMR" id="A0A9P0W059"/>
<evidence type="ECO:0000259" key="3">
    <source>
        <dbReference type="Pfam" id="PF01370"/>
    </source>
</evidence>
<dbReference type="InterPro" id="IPR001509">
    <property type="entry name" value="Epimerase_deHydtase"/>
</dbReference>
<accession>A0A9P0W059</accession>
<dbReference type="PANTHER" id="PTHR10366:SF564">
    <property type="entry name" value="STEROL-4-ALPHA-CARBOXYLATE 3-DEHYDROGENASE, DECARBOXYLATING"/>
    <property type="match status" value="1"/>
</dbReference>
<proteinExistence type="inferred from homology"/>
<keyword evidence="1" id="KW-0560">Oxidoreductase</keyword>
<evidence type="ECO:0000313" key="5">
    <source>
        <dbReference type="Proteomes" id="UP000837801"/>
    </source>
</evidence>
<dbReference type="SUPFAM" id="SSF51735">
    <property type="entry name" value="NAD(P)-binding Rossmann-fold domains"/>
    <property type="match status" value="1"/>
</dbReference>
<keyword evidence="5" id="KW-1185">Reference proteome</keyword>
<dbReference type="AlphaFoldDB" id="A0A9P0W059"/>
<gene>
    <name evidence="4" type="ORF">CLIB1423_35S00166</name>
</gene>
<dbReference type="OrthoDB" id="2735536at2759"/>
<reference evidence="4" key="1">
    <citation type="submission" date="2022-03" db="EMBL/GenBank/DDBJ databases">
        <authorList>
            <person name="Legras J.-L."/>
            <person name="Devillers H."/>
            <person name="Grondin C."/>
        </authorList>
    </citation>
    <scope>NUCLEOTIDE SEQUENCE</scope>
    <source>
        <strain evidence="4">CLIB 1423</strain>
    </source>
</reference>
<feature type="domain" description="NAD-dependent epimerase/dehydratase" evidence="3">
    <location>
        <begin position="5"/>
        <end position="256"/>
    </location>
</feature>
<comment type="similarity">
    <text evidence="2">Belongs to the NAD(P)-dependent epimerase/dehydratase family. Dihydroflavonol-4-reductase subfamily.</text>
</comment>
<name>A0A9P0W059_9ASCO</name>
<evidence type="ECO:0000313" key="4">
    <source>
        <dbReference type="EMBL" id="CAH2355812.1"/>
    </source>
</evidence>
<dbReference type="FunFam" id="3.40.50.720:FF:000191">
    <property type="entry name" value="Methylglyoxal reductase (NADPH-dependent)"/>
    <property type="match status" value="1"/>
</dbReference>
<dbReference type="PANTHER" id="PTHR10366">
    <property type="entry name" value="NAD DEPENDENT EPIMERASE/DEHYDRATASE"/>
    <property type="match status" value="1"/>
</dbReference>
<protein>
    <submittedName>
        <fullName evidence="4">NADPH-dependent methylglyoxal reductase Grp2p</fullName>
    </submittedName>
</protein>
<dbReference type="GO" id="GO:0016616">
    <property type="term" value="F:oxidoreductase activity, acting on the CH-OH group of donors, NAD or NADP as acceptor"/>
    <property type="evidence" value="ECO:0007669"/>
    <property type="project" value="TreeGrafter"/>
</dbReference>
<comment type="caution">
    <text evidence="4">The sequence shown here is derived from an EMBL/GenBank/DDBJ whole genome shotgun (WGS) entry which is preliminary data.</text>
</comment>
<dbReference type="Gene3D" id="3.40.50.720">
    <property type="entry name" value="NAD(P)-binding Rossmann-like Domain"/>
    <property type="match status" value="1"/>
</dbReference>
<evidence type="ECO:0000256" key="2">
    <source>
        <dbReference type="ARBA" id="ARBA00023445"/>
    </source>
</evidence>
<dbReference type="EMBL" id="CAKXYY010000035">
    <property type="protein sequence ID" value="CAH2355812.1"/>
    <property type="molecule type" value="Genomic_DNA"/>
</dbReference>
<evidence type="ECO:0000256" key="1">
    <source>
        <dbReference type="ARBA" id="ARBA00023002"/>
    </source>
</evidence>